<feature type="transmembrane region" description="Helical" evidence="5">
    <location>
        <begin position="33"/>
        <end position="51"/>
    </location>
</feature>
<dbReference type="Proteomes" id="UP001501079">
    <property type="component" value="Unassembled WGS sequence"/>
</dbReference>
<feature type="transmembrane region" description="Helical" evidence="5">
    <location>
        <begin position="94"/>
        <end position="113"/>
    </location>
</feature>
<keyword evidence="8" id="KW-1185">Reference proteome</keyword>
<feature type="transmembrane region" description="Helical" evidence="5">
    <location>
        <begin position="152"/>
        <end position="172"/>
    </location>
</feature>
<evidence type="ECO:0000313" key="7">
    <source>
        <dbReference type="EMBL" id="GAA4167217.1"/>
    </source>
</evidence>
<feature type="transmembrane region" description="Helical" evidence="5">
    <location>
        <begin position="240"/>
        <end position="271"/>
    </location>
</feature>
<evidence type="ECO:0000313" key="8">
    <source>
        <dbReference type="Proteomes" id="UP001501079"/>
    </source>
</evidence>
<feature type="transmembrane region" description="Helical" evidence="5">
    <location>
        <begin position="57"/>
        <end position="74"/>
    </location>
</feature>
<reference evidence="8" key="1">
    <citation type="journal article" date="2019" name="Int. J. Syst. Evol. Microbiol.">
        <title>The Global Catalogue of Microorganisms (GCM) 10K type strain sequencing project: providing services to taxonomists for standard genome sequencing and annotation.</title>
        <authorList>
            <consortium name="The Broad Institute Genomics Platform"/>
            <consortium name="The Broad Institute Genome Sequencing Center for Infectious Disease"/>
            <person name="Wu L."/>
            <person name="Ma J."/>
        </authorList>
    </citation>
    <scope>NUCLEOTIDE SEQUENCE [LARGE SCALE GENOMIC DNA]</scope>
    <source>
        <strain evidence="8">JCM 17591</strain>
    </source>
</reference>
<dbReference type="Pfam" id="PF04932">
    <property type="entry name" value="Wzy_C"/>
    <property type="match status" value="1"/>
</dbReference>
<keyword evidence="3 5" id="KW-1133">Transmembrane helix</keyword>
<comment type="caution">
    <text evidence="7">The sequence shown here is derived from an EMBL/GenBank/DDBJ whole genome shotgun (WGS) entry which is preliminary data.</text>
</comment>
<evidence type="ECO:0000256" key="5">
    <source>
        <dbReference type="SAM" id="Phobius"/>
    </source>
</evidence>
<feature type="transmembrane region" description="Helical" evidence="5">
    <location>
        <begin position="323"/>
        <end position="349"/>
    </location>
</feature>
<feature type="transmembrane region" description="Helical" evidence="5">
    <location>
        <begin position="355"/>
        <end position="379"/>
    </location>
</feature>
<evidence type="ECO:0000256" key="4">
    <source>
        <dbReference type="ARBA" id="ARBA00023136"/>
    </source>
</evidence>
<accession>A0ABP7ZPD2</accession>
<protein>
    <recommendedName>
        <fullName evidence="6">O-antigen ligase-related domain-containing protein</fullName>
    </recommendedName>
</protein>
<proteinExistence type="predicted"/>
<keyword evidence="4 5" id="KW-0472">Membrane</keyword>
<dbReference type="EMBL" id="BAABBW010000001">
    <property type="protein sequence ID" value="GAA4167217.1"/>
    <property type="molecule type" value="Genomic_DNA"/>
</dbReference>
<evidence type="ECO:0000256" key="3">
    <source>
        <dbReference type="ARBA" id="ARBA00022989"/>
    </source>
</evidence>
<name>A0ABP7ZPD2_9MICO</name>
<evidence type="ECO:0000256" key="2">
    <source>
        <dbReference type="ARBA" id="ARBA00022692"/>
    </source>
</evidence>
<comment type="subcellular location">
    <subcellularLocation>
        <location evidence="1">Membrane</location>
        <topology evidence="1">Multi-pass membrane protein</topology>
    </subcellularLocation>
</comment>
<sequence>MSRTVEEHSELLTTVRARAHVGAGKRGPLDATALLSLYAVLLLALPSSMYINGLNSLGRPSVLFGLALLLWWLLDQLSRNVAPAHHVHQPLRIALFGFLVVALVSYAFALLRGQPADQVSPATVSLETLLSLAGVTLVALDGITTLDGLRALIGRMVMLGSAIGALGLAQFATGRAFVDMIVIPGMSGNVASVQSRDSFLRAAGTSSHPLEYAAVLCTCLPLAIALALDHALSPLRRRLAWCGVIVMAAAAAVSVSRSALVGVALAVLLVIPALPSRLRRVFLIGAVGMIAAIGVLVPGMLSTMFSMFAGISNDSSAQSRSNGLAAGIHFVTHSPWVGLGFGTFLPRYYILDDEWMLIAIQLGILGLLGFAAVFATGMFSAYSARHGVHADNEARTYGQALIAAIGGCAMLCASFDALSFAQSAGLFFLLPGLAGALRRIYRGEAPPVIWSYRDTKALRRYVTRAAQPRKAIL</sequence>
<dbReference type="InterPro" id="IPR051533">
    <property type="entry name" value="WaaL-like"/>
</dbReference>
<feature type="transmembrane region" description="Helical" evidence="5">
    <location>
        <begin position="400"/>
        <end position="418"/>
    </location>
</feature>
<keyword evidence="2 5" id="KW-0812">Transmembrane</keyword>
<organism evidence="7 8">
    <name type="scientific">Gryllotalpicola koreensis</name>
    <dbReference type="NCBI Taxonomy" id="993086"/>
    <lineage>
        <taxon>Bacteria</taxon>
        <taxon>Bacillati</taxon>
        <taxon>Actinomycetota</taxon>
        <taxon>Actinomycetes</taxon>
        <taxon>Micrococcales</taxon>
        <taxon>Microbacteriaceae</taxon>
        <taxon>Gryllotalpicola</taxon>
    </lineage>
</organism>
<gene>
    <name evidence="7" type="ORF">GCM10022287_00400</name>
</gene>
<evidence type="ECO:0000256" key="1">
    <source>
        <dbReference type="ARBA" id="ARBA00004141"/>
    </source>
</evidence>
<feature type="domain" description="O-antigen ligase-related" evidence="6">
    <location>
        <begin position="243"/>
        <end position="370"/>
    </location>
</feature>
<evidence type="ECO:0000259" key="6">
    <source>
        <dbReference type="Pfam" id="PF04932"/>
    </source>
</evidence>
<feature type="transmembrane region" description="Helical" evidence="5">
    <location>
        <begin position="119"/>
        <end position="140"/>
    </location>
</feature>
<dbReference type="PANTHER" id="PTHR37422">
    <property type="entry name" value="TEICHURONIC ACID BIOSYNTHESIS PROTEIN TUAE"/>
    <property type="match status" value="1"/>
</dbReference>
<feature type="transmembrane region" description="Helical" evidence="5">
    <location>
        <begin position="283"/>
        <end position="311"/>
    </location>
</feature>
<dbReference type="PANTHER" id="PTHR37422:SF13">
    <property type="entry name" value="LIPOPOLYSACCHARIDE BIOSYNTHESIS PROTEIN PA4999-RELATED"/>
    <property type="match status" value="1"/>
</dbReference>
<dbReference type="InterPro" id="IPR007016">
    <property type="entry name" value="O-antigen_ligase-rel_domated"/>
</dbReference>
<feature type="transmembrane region" description="Helical" evidence="5">
    <location>
        <begin position="210"/>
        <end position="228"/>
    </location>
</feature>
<dbReference type="RefSeq" id="WP_344751219.1">
    <property type="nucleotide sequence ID" value="NZ_BAABBW010000001.1"/>
</dbReference>